<protein>
    <submittedName>
        <fullName evidence="1">Uncharacterized protein</fullName>
    </submittedName>
</protein>
<keyword evidence="2" id="KW-1185">Reference proteome</keyword>
<dbReference type="EMBL" id="KN449008">
    <property type="protein sequence ID" value="KHG29305.1"/>
    <property type="molecule type" value="Genomic_DNA"/>
</dbReference>
<dbReference type="Proteomes" id="UP000032142">
    <property type="component" value="Unassembled WGS sequence"/>
</dbReference>
<accession>A0A0B0PWE8</accession>
<reference evidence="2" key="1">
    <citation type="submission" date="2014-09" db="EMBL/GenBank/DDBJ databases">
        <authorList>
            <person name="Mudge J."/>
            <person name="Ramaraj T."/>
            <person name="Lindquist I.E."/>
            <person name="Bharti A.K."/>
            <person name="Sundararajan A."/>
            <person name="Cameron C.T."/>
            <person name="Woodward J.E."/>
            <person name="May G.D."/>
            <person name="Brubaker C."/>
            <person name="Broadhvest J."/>
            <person name="Wilkins T.A."/>
        </authorList>
    </citation>
    <scope>NUCLEOTIDE SEQUENCE</scope>
    <source>
        <strain evidence="2">cv. AKA8401</strain>
    </source>
</reference>
<evidence type="ECO:0000313" key="2">
    <source>
        <dbReference type="Proteomes" id="UP000032142"/>
    </source>
</evidence>
<evidence type="ECO:0000313" key="1">
    <source>
        <dbReference type="EMBL" id="KHG29305.1"/>
    </source>
</evidence>
<sequence length="61" mass="7231">MIFGKEINIIEMGFLLNKIRREQKTEFFGRGSVYRKKRCQICATPSPIYSTRKPSLFLIKF</sequence>
<dbReference type="AlphaFoldDB" id="A0A0B0PWE8"/>
<name>A0A0B0PWE8_GOSAR</name>
<proteinExistence type="predicted"/>
<gene>
    <name evidence="1" type="ORF">F383_15429</name>
</gene>
<organism evidence="1 2">
    <name type="scientific">Gossypium arboreum</name>
    <name type="common">Tree cotton</name>
    <name type="synonym">Gossypium nanking</name>
    <dbReference type="NCBI Taxonomy" id="29729"/>
    <lineage>
        <taxon>Eukaryota</taxon>
        <taxon>Viridiplantae</taxon>
        <taxon>Streptophyta</taxon>
        <taxon>Embryophyta</taxon>
        <taxon>Tracheophyta</taxon>
        <taxon>Spermatophyta</taxon>
        <taxon>Magnoliopsida</taxon>
        <taxon>eudicotyledons</taxon>
        <taxon>Gunneridae</taxon>
        <taxon>Pentapetalae</taxon>
        <taxon>rosids</taxon>
        <taxon>malvids</taxon>
        <taxon>Malvales</taxon>
        <taxon>Malvaceae</taxon>
        <taxon>Malvoideae</taxon>
        <taxon>Gossypium</taxon>
    </lineage>
</organism>